<comment type="caution">
    <text evidence="4">The sequence shown here is derived from an EMBL/GenBank/DDBJ whole genome shotgun (WGS) entry which is preliminary data.</text>
</comment>
<gene>
    <name evidence="4" type="ORF">UU23_C0004G0053</name>
</gene>
<feature type="transmembrane region" description="Helical" evidence="2">
    <location>
        <begin position="345"/>
        <end position="367"/>
    </location>
</feature>
<dbReference type="AlphaFoldDB" id="A0A0G0TT86"/>
<dbReference type="InterPro" id="IPR006949">
    <property type="entry name" value="Barrel_Baseplate_J-like"/>
</dbReference>
<feature type="region of interest" description="Disordered" evidence="1">
    <location>
        <begin position="233"/>
        <end position="292"/>
    </location>
</feature>
<name>A0A0G0TT86_9BACT</name>
<dbReference type="EMBL" id="LBZV01000004">
    <property type="protein sequence ID" value="KKR78071.1"/>
    <property type="molecule type" value="Genomic_DNA"/>
</dbReference>
<evidence type="ECO:0000313" key="4">
    <source>
        <dbReference type="EMBL" id="KKR78071.1"/>
    </source>
</evidence>
<organism evidence="4 5">
    <name type="scientific">Candidatus Curtissbacteria bacterium GW2011_GWA1_40_9</name>
    <dbReference type="NCBI Taxonomy" id="1618408"/>
    <lineage>
        <taxon>Bacteria</taxon>
        <taxon>Candidatus Curtissiibacteriota</taxon>
    </lineage>
</organism>
<feature type="domain" description="Baseplate protein J-like barrel" evidence="3">
    <location>
        <begin position="446"/>
        <end position="520"/>
    </location>
</feature>
<keyword evidence="2" id="KW-1133">Transmembrane helix</keyword>
<sequence length="714" mass="78347">MGVKDIFGKFLNHEPAEGANYLSLTLTPDKILASIWRIAIDTAAKNITADVDQVVFGLSDYWFEGGKPTKETTDILKNLAQELELDAQAFVPLAASIAHSLSLKGESKNAIFIGAFKDYTEVSLIKNGSAISSEHKGKATIQDISRLIDKFREIPDQILPKHVVVFGDNALELKNELGKKKEHSVFEEGATIETLTNEEVAHCIAYSQAADVLGSEPQLGAVSTLIATQESEIDEGKVQELQEKPEMGKEELKEPGEEFDFKEGKDVLENPVSQSQEDEKLANGNLTSPSTNDEYAVEVNEKAHGYETPAQKLQESTGTKKESLIESILTLNWVSKITKGSKKKILAPIAVLTIVILVIVYILGFTITSVKVLVKASSRPIDDTFDVTVAQGAALDTLRSRIPGEETAATVKDSSQAQATGIKKTGNNSKGEVKVFNWTTSKVDFDAGTVIISKNGIKFELNSDVEIASRSASSPGESLVGVTAQEFGENGNLSAGTEFTFQQYDELLYSAKNDIAFSGGDEKEINIVTKKDQDDLAKTLENSLTQKAKEELKQKVTDKEILDESIEIKVLKKQFDKDIDEEATSFMLDMEIEASALSFKEETLKEFLAKISKDKAEDNLESLPDNIEILELDVTRGKDTLNLEGKYRAYLVPKINEDSIRSTIAGKGQKSARQLIKQNSEISDVDFIFSPNLIIFSSLPKNKDKISIKVEAIK</sequence>
<evidence type="ECO:0000256" key="2">
    <source>
        <dbReference type="SAM" id="Phobius"/>
    </source>
</evidence>
<dbReference type="Pfam" id="PF04865">
    <property type="entry name" value="Baseplate_J"/>
    <property type="match status" value="1"/>
</dbReference>
<proteinExistence type="predicted"/>
<feature type="compositionally biased region" description="Basic and acidic residues" evidence="1">
    <location>
        <begin position="234"/>
        <end position="268"/>
    </location>
</feature>
<protein>
    <recommendedName>
        <fullName evidence="3">Baseplate protein J-like barrel domain-containing protein</fullName>
    </recommendedName>
</protein>
<dbReference type="Proteomes" id="UP000034292">
    <property type="component" value="Unassembled WGS sequence"/>
</dbReference>
<accession>A0A0G0TT86</accession>
<evidence type="ECO:0000259" key="3">
    <source>
        <dbReference type="Pfam" id="PF04865"/>
    </source>
</evidence>
<evidence type="ECO:0000313" key="5">
    <source>
        <dbReference type="Proteomes" id="UP000034292"/>
    </source>
</evidence>
<keyword evidence="2" id="KW-0472">Membrane</keyword>
<keyword evidence="2" id="KW-0812">Transmembrane</keyword>
<dbReference type="STRING" id="1618408.UU23_C0004G0053"/>
<evidence type="ECO:0000256" key="1">
    <source>
        <dbReference type="SAM" id="MobiDB-lite"/>
    </source>
</evidence>
<reference evidence="4 5" key="1">
    <citation type="journal article" date="2015" name="Nature">
        <title>rRNA introns, odd ribosomes, and small enigmatic genomes across a large radiation of phyla.</title>
        <authorList>
            <person name="Brown C.T."/>
            <person name="Hug L.A."/>
            <person name="Thomas B.C."/>
            <person name="Sharon I."/>
            <person name="Castelle C.J."/>
            <person name="Singh A."/>
            <person name="Wilkins M.J."/>
            <person name="Williams K.H."/>
            <person name="Banfield J.F."/>
        </authorList>
    </citation>
    <scope>NUCLEOTIDE SEQUENCE [LARGE SCALE GENOMIC DNA]</scope>
</reference>